<dbReference type="InterPro" id="IPR017850">
    <property type="entry name" value="Alkaline_phosphatase_core_sf"/>
</dbReference>
<name>A0A382SK21_9ZZZZ</name>
<dbReference type="SUPFAM" id="SSF53649">
    <property type="entry name" value="Alkaline phosphatase-like"/>
    <property type="match status" value="1"/>
</dbReference>
<evidence type="ECO:0000313" key="1">
    <source>
        <dbReference type="EMBL" id="SVD10206.1"/>
    </source>
</evidence>
<accession>A0A382SK21</accession>
<feature type="non-terminal residue" evidence="1">
    <location>
        <position position="1"/>
    </location>
</feature>
<dbReference type="AlphaFoldDB" id="A0A382SK21"/>
<organism evidence="1">
    <name type="scientific">marine metagenome</name>
    <dbReference type="NCBI Taxonomy" id="408172"/>
    <lineage>
        <taxon>unclassified sequences</taxon>
        <taxon>metagenomes</taxon>
        <taxon>ecological metagenomes</taxon>
    </lineage>
</organism>
<sequence length="80" mass="9365">LIWVRREGNRRYQGRAYYAIRRGNWKLLQNTAFEPMQLVNLANDPKEAKPKPPNGKIANELSRALMDHLLRAGKIPWQKP</sequence>
<gene>
    <name evidence="1" type="ORF">METZ01_LOCUS363060</name>
</gene>
<reference evidence="1" key="1">
    <citation type="submission" date="2018-05" db="EMBL/GenBank/DDBJ databases">
        <authorList>
            <person name="Lanie J.A."/>
            <person name="Ng W.-L."/>
            <person name="Kazmierczak K.M."/>
            <person name="Andrzejewski T.M."/>
            <person name="Davidsen T.M."/>
            <person name="Wayne K.J."/>
            <person name="Tettelin H."/>
            <person name="Glass J.I."/>
            <person name="Rusch D."/>
            <person name="Podicherti R."/>
            <person name="Tsui H.-C.T."/>
            <person name="Winkler M.E."/>
        </authorList>
    </citation>
    <scope>NUCLEOTIDE SEQUENCE</scope>
</reference>
<protein>
    <recommendedName>
        <fullName evidence="2">N-sulphoglucosamine sulphohydrolase C-terminal domain-containing protein</fullName>
    </recommendedName>
</protein>
<proteinExistence type="predicted"/>
<dbReference type="EMBL" id="UINC01129664">
    <property type="protein sequence ID" value="SVD10206.1"/>
    <property type="molecule type" value="Genomic_DNA"/>
</dbReference>
<evidence type="ECO:0008006" key="2">
    <source>
        <dbReference type="Google" id="ProtNLM"/>
    </source>
</evidence>
<dbReference type="Gene3D" id="3.30.1120.10">
    <property type="match status" value="1"/>
</dbReference>